<dbReference type="GO" id="GO:0000155">
    <property type="term" value="F:phosphorelay sensor kinase activity"/>
    <property type="evidence" value="ECO:0007669"/>
    <property type="project" value="InterPro"/>
</dbReference>
<dbReference type="InterPro" id="IPR050482">
    <property type="entry name" value="Sensor_HK_TwoCompSys"/>
</dbReference>
<dbReference type="STRING" id="137265.SAMN05421684_2304"/>
<evidence type="ECO:0000256" key="7">
    <source>
        <dbReference type="ARBA" id="ARBA00022840"/>
    </source>
</evidence>
<keyword evidence="9" id="KW-0472">Membrane</keyword>
<dbReference type="EMBL" id="FNQB01000001">
    <property type="protein sequence ID" value="SDY91954.1"/>
    <property type="molecule type" value="Genomic_DNA"/>
</dbReference>
<evidence type="ECO:0000256" key="9">
    <source>
        <dbReference type="SAM" id="Phobius"/>
    </source>
</evidence>
<evidence type="ECO:0000259" key="10">
    <source>
        <dbReference type="Pfam" id="PF02518"/>
    </source>
</evidence>
<accession>A0A1H3NSZ3</accession>
<feature type="transmembrane region" description="Helical" evidence="9">
    <location>
        <begin position="89"/>
        <end position="106"/>
    </location>
</feature>
<evidence type="ECO:0000313" key="13">
    <source>
        <dbReference type="Proteomes" id="UP000199632"/>
    </source>
</evidence>
<dbReference type="Pfam" id="PF07730">
    <property type="entry name" value="HisKA_3"/>
    <property type="match status" value="1"/>
</dbReference>
<feature type="transmembrane region" description="Helical" evidence="9">
    <location>
        <begin position="268"/>
        <end position="289"/>
    </location>
</feature>
<dbReference type="SUPFAM" id="SSF55874">
    <property type="entry name" value="ATPase domain of HSP90 chaperone/DNA topoisomerase II/histidine kinase"/>
    <property type="match status" value="1"/>
</dbReference>
<feature type="domain" description="Histidine kinase/HSP90-like ATPase" evidence="10">
    <location>
        <begin position="598"/>
        <end position="681"/>
    </location>
</feature>
<dbReference type="CDD" id="cd16917">
    <property type="entry name" value="HATPase_UhpB-NarQ-NarX-like"/>
    <property type="match status" value="1"/>
</dbReference>
<evidence type="ECO:0000256" key="5">
    <source>
        <dbReference type="ARBA" id="ARBA00022741"/>
    </source>
</evidence>
<keyword evidence="13" id="KW-1185">Reference proteome</keyword>
<feature type="domain" description="Signal transduction histidine kinase subgroup 3 dimerisation and phosphoacceptor" evidence="11">
    <location>
        <begin position="495"/>
        <end position="562"/>
    </location>
</feature>
<dbReference type="InterPro" id="IPR003594">
    <property type="entry name" value="HATPase_dom"/>
</dbReference>
<keyword evidence="7" id="KW-0067">ATP-binding</keyword>
<evidence type="ECO:0000256" key="1">
    <source>
        <dbReference type="ARBA" id="ARBA00000085"/>
    </source>
</evidence>
<evidence type="ECO:0000313" key="12">
    <source>
        <dbReference type="EMBL" id="SDY91954.1"/>
    </source>
</evidence>
<proteinExistence type="predicted"/>
<keyword evidence="3" id="KW-0597">Phosphoprotein</keyword>
<feature type="transmembrane region" description="Helical" evidence="9">
    <location>
        <begin position="34"/>
        <end position="54"/>
    </location>
</feature>
<keyword evidence="6 12" id="KW-0418">Kinase</keyword>
<reference evidence="13" key="1">
    <citation type="submission" date="2016-10" db="EMBL/GenBank/DDBJ databases">
        <authorList>
            <person name="Varghese N."/>
            <person name="Submissions S."/>
        </authorList>
    </citation>
    <scope>NUCLEOTIDE SEQUENCE [LARGE SCALE GENOMIC DNA]</scope>
    <source>
        <strain evidence="13">DSM 44718</strain>
    </source>
</reference>
<evidence type="ECO:0000256" key="3">
    <source>
        <dbReference type="ARBA" id="ARBA00022553"/>
    </source>
</evidence>
<dbReference type="AlphaFoldDB" id="A0A1H3NSZ3"/>
<dbReference type="Proteomes" id="UP000199632">
    <property type="component" value="Unassembled WGS sequence"/>
</dbReference>
<evidence type="ECO:0000259" key="11">
    <source>
        <dbReference type="Pfam" id="PF07730"/>
    </source>
</evidence>
<feature type="transmembrane region" description="Helical" evidence="9">
    <location>
        <begin position="161"/>
        <end position="179"/>
    </location>
</feature>
<dbReference type="EC" id="2.7.13.3" evidence="2"/>
<feature type="transmembrane region" description="Helical" evidence="9">
    <location>
        <begin position="199"/>
        <end position="227"/>
    </location>
</feature>
<keyword evidence="9" id="KW-0812">Transmembrane</keyword>
<sequence length="683" mass="71123">MGGSALVRDRTPYWHGYAAGRPRPTVKRMAVPRLLAYVFAVLVIALSATGLVLAGQVPGMTGYFGTATLLGLFSVALGLLVAHRRPRNVVAPLLVLVGGSPVWVAFGDLYVAGVEARPGLLPVWDWYVGLSPGLWMVLYVPAALLMLVFPDGHLPGPRWRGVAAGLVVVPVLFAAGAAGDPTPYPPPFAGVAHPYTLPGPVLLVGIVVLLGFLALLVAAGAAMVVRYRRATDPVRRAQVRWFALGALFLPLTLLLCWASYLFTDGPELALIGLAATYVALPAATAIALLRHDLYDVDKAISAAATYGLATAVLLGCYTVASFLVGLGAGRASPVAAAAATAVCAAVLAPLRVRLQRGVDRRLYPSRRAALAAIDELRDRTHTGQARPEQLQEVLRAALRDPALRVGYLVPGASGLVSASGAELTTGSALRVPVRASGHEIGALLRGSVGSRELLRELADASALLVEVVALRIELREALSDVELSRARLLHAGYAERRRLERDLHDGAQQRLVSLGMSLRLAQRHLDDGTVDVDGLLDESVASLGLAVAELRQIANGLRPSSLDDGLGPALSSLASKVPVPVALDVCADPVPDDVATTAFYVASEALTNAIKHASPESIGLRVLRLDGRLTVRITDDGAGGAVVRPGAGLAGLADRVAAAGGLLSLSSPAGRGTVVEVELPCAS</sequence>
<organism evidence="12 13">
    <name type="scientific">Asanoa ishikariensis</name>
    <dbReference type="NCBI Taxonomy" id="137265"/>
    <lineage>
        <taxon>Bacteria</taxon>
        <taxon>Bacillati</taxon>
        <taxon>Actinomycetota</taxon>
        <taxon>Actinomycetes</taxon>
        <taxon>Micromonosporales</taxon>
        <taxon>Micromonosporaceae</taxon>
        <taxon>Asanoa</taxon>
    </lineage>
</organism>
<dbReference type="GO" id="GO:0005524">
    <property type="term" value="F:ATP binding"/>
    <property type="evidence" value="ECO:0007669"/>
    <property type="project" value="UniProtKB-KW"/>
</dbReference>
<evidence type="ECO:0000256" key="8">
    <source>
        <dbReference type="ARBA" id="ARBA00023012"/>
    </source>
</evidence>
<protein>
    <recommendedName>
        <fullName evidence="2">histidine kinase</fullName>
        <ecNumber evidence="2">2.7.13.3</ecNumber>
    </recommendedName>
</protein>
<feature type="transmembrane region" description="Helical" evidence="9">
    <location>
        <begin position="334"/>
        <end position="352"/>
    </location>
</feature>
<dbReference type="PANTHER" id="PTHR24421:SF10">
    <property type="entry name" value="NITRATE_NITRITE SENSOR PROTEIN NARQ"/>
    <property type="match status" value="1"/>
</dbReference>
<name>A0A1H3NSZ3_9ACTN</name>
<keyword evidence="9" id="KW-1133">Transmembrane helix</keyword>
<dbReference type="Gene3D" id="3.30.565.10">
    <property type="entry name" value="Histidine kinase-like ATPase, C-terminal domain"/>
    <property type="match status" value="1"/>
</dbReference>
<feature type="transmembrane region" description="Helical" evidence="9">
    <location>
        <begin position="239"/>
        <end position="262"/>
    </location>
</feature>
<gene>
    <name evidence="12" type="ORF">SAMN05421684_2304</name>
</gene>
<feature type="transmembrane region" description="Helical" evidence="9">
    <location>
        <begin position="60"/>
        <end position="82"/>
    </location>
</feature>
<feature type="transmembrane region" description="Helical" evidence="9">
    <location>
        <begin position="301"/>
        <end position="328"/>
    </location>
</feature>
<keyword evidence="5" id="KW-0547">Nucleotide-binding</keyword>
<dbReference type="InterPro" id="IPR036890">
    <property type="entry name" value="HATPase_C_sf"/>
</dbReference>
<dbReference type="GO" id="GO:0016020">
    <property type="term" value="C:membrane"/>
    <property type="evidence" value="ECO:0007669"/>
    <property type="project" value="InterPro"/>
</dbReference>
<keyword evidence="4" id="KW-0808">Transferase</keyword>
<feature type="transmembrane region" description="Helical" evidence="9">
    <location>
        <begin position="126"/>
        <end position="149"/>
    </location>
</feature>
<comment type="catalytic activity">
    <reaction evidence="1">
        <text>ATP + protein L-histidine = ADP + protein N-phospho-L-histidine.</text>
        <dbReference type="EC" id="2.7.13.3"/>
    </reaction>
</comment>
<dbReference type="InterPro" id="IPR011712">
    <property type="entry name" value="Sig_transdc_His_kin_sub3_dim/P"/>
</dbReference>
<keyword evidence="8" id="KW-0902">Two-component regulatory system</keyword>
<evidence type="ECO:0000256" key="4">
    <source>
        <dbReference type="ARBA" id="ARBA00022679"/>
    </source>
</evidence>
<dbReference type="GO" id="GO:0046983">
    <property type="term" value="F:protein dimerization activity"/>
    <property type="evidence" value="ECO:0007669"/>
    <property type="project" value="InterPro"/>
</dbReference>
<evidence type="ECO:0000256" key="2">
    <source>
        <dbReference type="ARBA" id="ARBA00012438"/>
    </source>
</evidence>
<dbReference type="Pfam" id="PF02518">
    <property type="entry name" value="HATPase_c"/>
    <property type="match status" value="1"/>
</dbReference>
<evidence type="ECO:0000256" key="6">
    <source>
        <dbReference type="ARBA" id="ARBA00022777"/>
    </source>
</evidence>
<dbReference type="PANTHER" id="PTHR24421">
    <property type="entry name" value="NITRATE/NITRITE SENSOR PROTEIN NARX-RELATED"/>
    <property type="match status" value="1"/>
</dbReference>
<dbReference type="Gene3D" id="1.20.5.1930">
    <property type="match status" value="1"/>
</dbReference>